<dbReference type="Proteomes" id="UP001156216">
    <property type="component" value="Chromosome"/>
</dbReference>
<evidence type="ECO:0000256" key="4">
    <source>
        <dbReference type="ARBA" id="ARBA00022989"/>
    </source>
</evidence>
<evidence type="ECO:0000256" key="6">
    <source>
        <dbReference type="SAM" id="Phobius"/>
    </source>
</evidence>
<keyword evidence="2" id="KW-1003">Cell membrane</keyword>
<feature type="transmembrane region" description="Helical" evidence="6">
    <location>
        <begin position="375"/>
        <end position="395"/>
    </location>
</feature>
<organism evidence="7 8">
    <name type="scientific">Bacteroides thetaiotaomicron</name>
    <dbReference type="NCBI Taxonomy" id="818"/>
    <lineage>
        <taxon>Bacteria</taxon>
        <taxon>Pseudomonadati</taxon>
        <taxon>Bacteroidota</taxon>
        <taxon>Bacteroidia</taxon>
        <taxon>Bacteroidales</taxon>
        <taxon>Bacteroidaceae</taxon>
        <taxon>Bacteroides</taxon>
    </lineage>
</organism>
<gene>
    <name evidence="7" type="ORF">KQP59_03860</name>
</gene>
<feature type="transmembrane region" description="Helical" evidence="6">
    <location>
        <begin position="155"/>
        <end position="178"/>
    </location>
</feature>
<feature type="transmembrane region" description="Helical" evidence="6">
    <location>
        <begin position="12"/>
        <end position="31"/>
    </location>
</feature>
<protein>
    <submittedName>
        <fullName evidence="7">Lipopolysaccharide biosynthesis protein</fullName>
    </submittedName>
</protein>
<feature type="transmembrane region" description="Helical" evidence="6">
    <location>
        <begin position="87"/>
        <end position="110"/>
    </location>
</feature>
<dbReference type="RefSeq" id="WP_143066981.1">
    <property type="nucleotide sequence ID" value="NZ_CP083681.1"/>
</dbReference>
<evidence type="ECO:0000256" key="2">
    <source>
        <dbReference type="ARBA" id="ARBA00022475"/>
    </source>
</evidence>
<dbReference type="PANTHER" id="PTHR30250">
    <property type="entry name" value="PST FAMILY PREDICTED COLANIC ACID TRANSPORTER"/>
    <property type="match status" value="1"/>
</dbReference>
<sequence>MTRKIAHNTIMLYIRMILIMMISLYTSRIALEALGITDFGILNLVGGIVTLLSFLNASMVSTIQRFLTYELGRGDLDRLKLIFKTSLAVQFVLAILVIIIAETVGLWFLHTKVVIPYERFEAALWVYHFSILTCIISIISAPYSALIISYERMSAFAYISILEVLFKLFIAFGILYIAFDKLKIYIVLSCLVQLIIRIVYGIYCKRFETVKGKLCWNSNIFKEIIHFTSWNTLGSIAYVVLTQGINVVLNLFFGPVVNAARAIAMQVQSAITQFYMSFQTAVNPQITKSFAKNDFGYVNNLIIKSAMFSLFLLYFIALPIYLQTDVILKIWLKTVPEYTTVFIKFTILIGIIESTSSSIMTVVRAIGHMKIYQIVISNILMLSIPIIYILLKFYPEPIIAYIIWLNMVIIAQVFRIVLLNKMMKFQWKRFLQEVYIRGGVVVIGGAIIPILLKRVFEVYDLITFIFYVIICMLSASLAIFIIGLQKKDKKMLFDFLKYDVFSKKTDL</sequence>
<dbReference type="AlphaFoldDB" id="A0AA46UCE1"/>
<reference evidence="7" key="1">
    <citation type="submission" date="2021-06" db="EMBL/GenBank/DDBJ databases">
        <title>Interrogation of the integrated mobile genetic elements in gut-associated Bacteroides with a consensus prediction approach.</title>
        <authorList>
            <person name="Campbell D.E."/>
            <person name="Leigh J.R."/>
            <person name="Kim T."/>
            <person name="England W."/>
            <person name="Whitaker R.J."/>
            <person name="Degnan P.H."/>
        </authorList>
    </citation>
    <scope>NUCLEOTIDE SEQUENCE</scope>
    <source>
        <strain evidence="7">VPI-BTDOT2</strain>
    </source>
</reference>
<evidence type="ECO:0000313" key="7">
    <source>
        <dbReference type="EMBL" id="UYU72256.1"/>
    </source>
</evidence>
<feature type="transmembrane region" description="Helical" evidence="6">
    <location>
        <begin position="464"/>
        <end position="484"/>
    </location>
</feature>
<proteinExistence type="predicted"/>
<accession>A0AA46UCE1</accession>
<keyword evidence="3 6" id="KW-0812">Transmembrane</keyword>
<evidence type="ECO:0000256" key="5">
    <source>
        <dbReference type="ARBA" id="ARBA00023136"/>
    </source>
</evidence>
<feature type="transmembrane region" description="Helical" evidence="6">
    <location>
        <begin position="43"/>
        <end position="67"/>
    </location>
</feature>
<name>A0AA46UCE1_BACT4</name>
<dbReference type="GO" id="GO:0005886">
    <property type="term" value="C:plasma membrane"/>
    <property type="evidence" value="ECO:0007669"/>
    <property type="project" value="UniProtKB-SubCell"/>
</dbReference>
<keyword evidence="4 6" id="KW-1133">Transmembrane helix</keyword>
<dbReference type="EMBL" id="CP083681">
    <property type="protein sequence ID" value="UYU72256.1"/>
    <property type="molecule type" value="Genomic_DNA"/>
</dbReference>
<evidence type="ECO:0000256" key="3">
    <source>
        <dbReference type="ARBA" id="ARBA00022692"/>
    </source>
</evidence>
<comment type="subcellular location">
    <subcellularLocation>
        <location evidence="1">Cell membrane</location>
        <topology evidence="1">Multi-pass membrane protein</topology>
    </subcellularLocation>
</comment>
<keyword evidence="5 6" id="KW-0472">Membrane</keyword>
<feature type="transmembrane region" description="Helical" evidence="6">
    <location>
        <begin position="301"/>
        <end position="322"/>
    </location>
</feature>
<dbReference type="PANTHER" id="PTHR30250:SF26">
    <property type="entry name" value="PSMA PROTEIN"/>
    <property type="match status" value="1"/>
</dbReference>
<feature type="transmembrane region" description="Helical" evidence="6">
    <location>
        <begin position="342"/>
        <end position="363"/>
    </location>
</feature>
<evidence type="ECO:0000256" key="1">
    <source>
        <dbReference type="ARBA" id="ARBA00004651"/>
    </source>
</evidence>
<dbReference type="InterPro" id="IPR050833">
    <property type="entry name" value="Poly_Biosynth_Transport"/>
</dbReference>
<feature type="transmembrane region" description="Helical" evidence="6">
    <location>
        <begin position="184"/>
        <end position="203"/>
    </location>
</feature>
<feature type="transmembrane region" description="Helical" evidence="6">
    <location>
        <begin position="401"/>
        <end position="422"/>
    </location>
</feature>
<feature type="transmembrane region" description="Helical" evidence="6">
    <location>
        <begin position="122"/>
        <end position="143"/>
    </location>
</feature>
<evidence type="ECO:0000313" key="8">
    <source>
        <dbReference type="Proteomes" id="UP001156216"/>
    </source>
</evidence>
<feature type="transmembrane region" description="Helical" evidence="6">
    <location>
        <begin position="434"/>
        <end position="452"/>
    </location>
</feature>